<dbReference type="RefSeq" id="WP_161140708.1">
    <property type="nucleotide sequence ID" value="NZ_SPKJ01000035.1"/>
</dbReference>
<keyword evidence="3" id="KW-1185">Reference proteome</keyword>
<organism evidence="2 3">
    <name type="scientific">Propylenella binzhouense</name>
    <dbReference type="NCBI Taxonomy" id="2555902"/>
    <lineage>
        <taxon>Bacteria</taxon>
        <taxon>Pseudomonadati</taxon>
        <taxon>Pseudomonadota</taxon>
        <taxon>Alphaproteobacteria</taxon>
        <taxon>Hyphomicrobiales</taxon>
        <taxon>Propylenellaceae</taxon>
        <taxon>Propylenella</taxon>
    </lineage>
</organism>
<proteinExistence type="predicted"/>
<dbReference type="Pfam" id="PF19540">
    <property type="entry name" value="DUF6064"/>
    <property type="match status" value="1"/>
</dbReference>
<feature type="transmembrane region" description="Helical" evidence="1">
    <location>
        <begin position="20"/>
        <end position="41"/>
    </location>
</feature>
<comment type="caution">
    <text evidence="2">The sequence shown here is derived from an EMBL/GenBank/DDBJ whole genome shotgun (WGS) entry which is preliminary data.</text>
</comment>
<protein>
    <submittedName>
        <fullName evidence="2">Uncharacterized protein</fullName>
    </submittedName>
</protein>
<evidence type="ECO:0000256" key="1">
    <source>
        <dbReference type="SAM" id="Phobius"/>
    </source>
</evidence>
<dbReference type="OrthoDB" id="1437042at2"/>
<evidence type="ECO:0000313" key="3">
    <source>
        <dbReference type="Proteomes" id="UP000773614"/>
    </source>
</evidence>
<feature type="transmembrane region" description="Helical" evidence="1">
    <location>
        <begin position="139"/>
        <end position="158"/>
    </location>
</feature>
<dbReference type="InterPro" id="IPR045708">
    <property type="entry name" value="DUF6064"/>
</dbReference>
<feature type="transmembrane region" description="Helical" evidence="1">
    <location>
        <begin position="165"/>
        <end position="185"/>
    </location>
</feature>
<dbReference type="AlphaFoldDB" id="A0A964T4L6"/>
<feature type="transmembrane region" description="Helical" evidence="1">
    <location>
        <begin position="48"/>
        <end position="69"/>
    </location>
</feature>
<sequence>MLPFSHDAFVAVFAAYNRIFWPAEMAAFMLAPLLVALVLWPSRARSRALLALLALQWLFTGIVYLGLFLAKLSPAGYVFAGLFAAEGLLLLGEAVRGGGPLFAPRGGLSGILGAGLLVYAGFLYPLIGRLLGPGYPAVPAFGITPCPLVLFTLGLFLLTAGRVGAHLLAVPLLWTLVGGSAAFLLAIPQDWVLLASGPAMIAALASRRGASGVTSGRGVRPGRRRSAFGRLHASEP</sequence>
<dbReference type="EMBL" id="SPKJ01000035">
    <property type="protein sequence ID" value="MYZ48358.1"/>
    <property type="molecule type" value="Genomic_DNA"/>
</dbReference>
<keyword evidence="1" id="KW-1133">Transmembrane helix</keyword>
<accession>A0A964T4L6</accession>
<keyword evidence="1" id="KW-0472">Membrane</keyword>
<dbReference type="Proteomes" id="UP000773614">
    <property type="component" value="Unassembled WGS sequence"/>
</dbReference>
<gene>
    <name evidence="2" type="ORF">E4O86_11635</name>
</gene>
<feature type="transmembrane region" description="Helical" evidence="1">
    <location>
        <begin position="107"/>
        <end position="127"/>
    </location>
</feature>
<keyword evidence="1" id="KW-0812">Transmembrane</keyword>
<evidence type="ECO:0000313" key="2">
    <source>
        <dbReference type="EMBL" id="MYZ48358.1"/>
    </source>
</evidence>
<reference evidence="2" key="1">
    <citation type="submission" date="2019-03" db="EMBL/GenBank/DDBJ databases">
        <title>Afifella sp. nov., isolated from activated sludge.</title>
        <authorList>
            <person name="Li Q."/>
            <person name="Liu Y."/>
        </authorList>
    </citation>
    <scope>NUCLEOTIDE SEQUENCE</scope>
    <source>
        <strain evidence="2">L72</strain>
    </source>
</reference>
<name>A0A964T4L6_9HYPH</name>
<feature type="transmembrane region" description="Helical" evidence="1">
    <location>
        <begin position="75"/>
        <end position="95"/>
    </location>
</feature>